<name>A0A813AFD8_9DINO</name>
<feature type="compositionally biased region" description="Gly residues" evidence="1">
    <location>
        <begin position="58"/>
        <end position="73"/>
    </location>
</feature>
<feature type="transmembrane region" description="Helical" evidence="2">
    <location>
        <begin position="226"/>
        <end position="247"/>
    </location>
</feature>
<keyword evidence="2" id="KW-0812">Transmembrane</keyword>
<sequence length="439" mass="46348">GRQEVGRRHSEPRGDPGDGCDKSALEGHLALCYHGAADLHLPCCGHLQTFLDGLRATQGGGRGQGGGGRGGGASPPRPTPGGRPQGSGPGVGSSALLGGDAHRSGQPGFWSNLRGGSTYSGLHRLRSLLCCAFRLHNPGHARLFEQGPPQKHSVSRFHARPCGAGALRHGLGCALQTSAACSDEITSLWLQSWHDAPGGGLMVPILSKLGFSGVALFITNAYLPQLLVVYTFVAPFVALVFVLLVMLWASFGWLVGLAAMLCVYALVICSPIGTFQMSLFHEQVDSENLRLALYSGAEVVELPADGPQNAEGRVAFILGTKLLLENLLQLWLQSSYLSLSFDRMDTFARWQAMASIGVGLLVAGGKGLQISAVVVPKLAWCARAVRQCDIPAIIMGAVPVFMMLAGFGGLAWVAAKVVFIFQCDSHVWNLSTGCVSPQT</sequence>
<accession>A0A813AFD8</accession>
<gene>
    <name evidence="3" type="ORF">SNEC2469_LOCUS27519</name>
</gene>
<evidence type="ECO:0000313" key="3">
    <source>
        <dbReference type="EMBL" id="CAE7864399.1"/>
    </source>
</evidence>
<feature type="transmembrane region" description="Helical" evidence="2">
    <location>
        <begin position="253"/>
        <end position="273"/>
    </location>
</feature>
<organism evidence="3 4">
    <name type="scientific">Symbiodinium necroappetens</name>
    <dbReference type="NCBI Taxonomy" id="1628268"/>
    <lineage>
        <taxon>Eukaryota</taxon>
        <taxon>Sar</taxon>
        <taxon>Alveolata</taxon>
        <taxon>Dinophyceae</taxon>
        <taxon>Suessiales</taxon>
        <taxon>Symbiodiniaceae</taxon>
        <taxon>Symbiodinium</taxon>
    </lineage>
</organism>
<evidence type="ECO:0000256" key="2">
    <source>
        <dbReference type="SAM" id="Phobius"/>
    </source>
</evidence>
<feature type="non-terminal residue" evidence="3">
    <location>
        <position position="1"/>
    </location>
</feature>
<keyword evidence="4" id="KW-1185">Reference proteome</keyword>
<feature type="transmembrane region" description="Helical" evidence="2">
    <location>
        <begin position="392"/>
        <end position="415"/>
    </location>
</feature>
<protein>
    <submittedName>
        <fullName evidence="3">Uncharacterized protein</fullName>
    </submittedName>
</protein>
<evidence type="ECO:0000256" key="1">
    <source>
        <dbReference type="SAM" id="MobiDB-lite"/>
    </source>
</evidence>
<dbReference type="AlphaFoldDB" id="A0A813AFD8"/>
<dbReference type="EMBL" id="CAJNJA010058072">
    <property type="protein sequence ID" value="CAE7864399.1"/>
    <property type="molecule type" value="Genomic_DNA"/>
</dbReference>
<evidence type="ECO:0000313" key="4">
    <source>
        <dbReference type="Proteomes" id="UP000601435"/>
    </source>
</evidence>
<keyword evidence="2" id="KW-0472">Membrane</keyword>
<feature type="transmembrane region" description="Helical" evidence="2">
    <location>
        <begin position="352"/>
        <end position="380"/>
    </location>
</feature>
<reference evidence="3" key="1">
    <citation type="submission" date="2021-02" db="EMBL/GenBank/DDBJ databases">
        <authorList>
            <person name="Dougan E. K."/>
            <person name="Rhodes N."/>
            <person name="Thang M."/>
            <person name="Chan C."/>
        </authorList>
    </citation>
    <scope>NUCLEOTIDE SEQUENCE</scope>
</reference>
<comment type="caution">
    <text evidence="3">The sequence shown here is derived from an EMBL/GenBank/DDBJ whole genome shotgun (WGS) entry which is preliminary data.</text>
</comment>
<feature type="region of interest" description="Disordered" evidence="1">
    <location>
        <begin position="56"/>
        <end position="99"/>
    </location>
</feature>
<keyword evidence="2" id="KW-1133">Transmembrane helix</keyword>
<proteinExistence type="predicted"/>
<dbReference type="Proteomes" id="UP000601435">
    <property type="component" value="Unassembled WGS sequence"/>
</dbReference>